<protein>
    <submittedName>
        <fullName evidence="1">Uncharacterized protein</fullName>
    </submittedName>
</protein>
<sequence>MPGEKTSILSLDLKISGNRANRAKLKQQQFVVQQQQQQQQ</sequence>
<accession>A0A182IGT6</accession>
<evidence type="ECO:0000313" key="1">
    <source>
        <dbReference type="EnsemblMetazoa" id="AARA014674-PA"/>
    </source>
</evidence>
<proteinExistence type="predicted"/>
<keyword evidence="2" id="KW-1185">Reference proteome</keyword>
<evidence type="ECO:0000313" key="2">
    <source>
        <dbReference type="Proteomes" id="UP000075840"/>
    </source>
</evidence>
<dbReference type="EMBL" id="APCN01000166">
    <property type="status" value="NOT_ANNOTATED_CDS"/>
    <property type="molecule type" value="Genomic_DNA"/>
</dbReference>
<dbReference type="EnsemblMetazoa" id="AARA014674-RA">
    <property type="protein sequence ID" value="AARA014674-PA"/>
    <property type="gene ID" value="AARA014674"/>
</dbReference>
<dbReference type="AlphaFoldDB" id="A0A182IGT6"/>
<dbReference type="Proteomes" id="UP000075840">
    <property type="component" value="Unassembled WGS sequence"/>
</dbReference>
<organism evidence="1 2">
    <name type="scientific">Anopheles arabiensis</name>
    <name type="common">Mosquito</name>
    <dbReference type="NCBI Taxonomy" id="7173"/>
    <lineage>
        <taxon>Eukaryota</taxon>
        <taxon>Metazoa</taxon>
        <taxon>Ecdysozoa</taxon>
        <taxon>Arthropoda</taxon>
        <taxon>Hexapoda</taxon>
        <taxon>Insecta</taxon>
        <taxon>Pterygota</taxon>
        <taxon>Neoptera</taxon>
        <taxon>Endopterygota</taxon>
        <taxon>Diptera</taxon>
        <taxon>Nematocera</taxon>
        <taxon>Culicoidea</taxon>
        <taxon>Culicidae</taxon>
        <taxon>Anophelinae</taxon>
        <taxon>Anopheles</taxon>
    </lineage>
</organism>
<dbReference type="VEuPathDB" id="VectorBase:AARA014674"/>
<name>A0A182IGT6_ANOAR</name>
<reference evidence="1" key="1">
    <citation type="submission" date="2022-08" db="UniProtKB">
        <authorList>
            <consortium name="EnsemblMetazoa"/>
        </authorList>
    </citation>
    <scope>IDENTIFICATION</scope>
    <source>
        <strain evidence="1">Dongola</strain>
    </source>
</reference>